<reference evidence="1" key="2">
    <citation type="submission" date="2023-06" db="EMBL/GenBank/DDBJ databases">
        <authorList>
            <consortium name="Lawrence Berkeley National Laboratory"/>
            <person name="Haridas S."/>
            <person name="Hensen N."/>
            <person name="Bonometti L."/>
            <person name="Westerberg I."/>
            <person name="Brannstrom I.O."/>
            <person name="Guillou S."/>
            <person name="Cros-Aarteil S."/>
            <person name="Calhoun S."/>
            <person name="Kuo A."/>
            <person name="Mondo S."/>
            <person name="Pangilinan J."/>
            <person name="Riley R."/>
            <person name="Labutti K."/>
            <person name="Andreopoulos B."/>
            <person name="Lipzen A."/>
            <person name="Chen C."/>
            <person name="Yanf M."/>
            <person name="Daum C."/>
            <person name="Ng V."/>
            <person name="Clum A."/>
            <person name="Steindorff A."/>
            <person name="Ohm R."/>
            <person name="Martin F."/>
            <person name="Silar P."/>
            <person name="Natvig D."/>
            <person name="Lalanne C."/>
            <person name="Gautier V."/>
            <person name="Ament-Velasquez S.L."/>
            <person name="Kruys A."/>
            <person name="Hutchinson M.I."/>
            <person name="Powell A.J."/>
            <person name="Barry K."/>
            <person name="Miller A.N."/>
            <person name="Grigoriev I.V."/>
            <person name="Debuchy R."/>
            <person name="Gladieux P."/>
            <person name="Thoren M.H."/>
            <person name="Johannesson H."/>
        </authorList>
    </citation>
    <scope>NUCLEOTIDE SEQUENCE</scope>
    <source>
        <strain evidence="1">CBS 118394</strain>
    </source>
</reference>
<protein>
    <recommendedName>
        <fullName evidence="3">F-box domain-containing protein</fullName>
    </recommendedName>
</protein>
<sequence length="427" mass="48522">MPSLATLPAVIIGQIASKLCLCRHCAGPDALPRCRSSNRCFPVSCHCFCDPNKDKPDPPFDPRTHTRNLSALTLTCRPVRDASLQYLYHRPDLTTKWHLLATTALLNPRLASFVRELYLPEEYTHPKSMSEIPPNVLSYYQSGLSSAGLTSFREPDALVTTHTDDEISLLASLFPNLESIEAVIGYDESDNSEDDKTFHFPPLTADKKWSRLRNVELVYWNTEEGIRLRCLVVDLLHRAPNLERLGIHGLRDKPMHYDDIYVDGVFGEGQVQGDEIELMDHDQEVQQEDQDLMSAKTTPVLPLLTQLKELDLQCTSIGPNVLGTILTMTPNIERFLYSTGGRKTGPSQFHHAQMRDVMLRKPNLRLERLKHVEVDFGWAHECFDFKQFQANWDCDGVDEDLEESYYGTVEKDFARRGVKLVMGGPTY</sequence>
<accession>A0AAE0M0C5</accession>
<reference evidence="1" key="1">
    <citation type="journal article" date="2023" name="Mol. Phylogenet. Evol.">
        <title>Genome-scale phylogeny and comparative genomics of the fungal order Sordariales.</title>
        <authorList>
            <person name="Hensen N."/>
            <person name="Bonometti L."/>
            <person name="Westerberg I."/>
            <person name="Brannstrom I.O."/>
            <person name="Guillou S."/>
            <person name="Cros-Aarteil S."/>
            <person name="Calhoun S."/>
            <person name="Haridas S."/>
            <person name="Kuo A."/>
            <person name="Mondo S."/>
            <person name="Pangilinan J."/>
            <person name="Riley R."/>
            <person name="LaButti K."/>
            <person name="Andreopoulos B."/>
            <person name="Lipzen A."/>
            <person name="Chen C."/>
            <person name="Yan M."/>
            <person name="Daum C."/>
            <person name="Ng V."/>
            <person name="Clum A."/>
            <person name="Steindorff A."/>
            <person name="Ohm R.A."/>
            <person name="Martin F."/>
            <person name="Silar P."/>
            <person name="Natvig D.O."/>
            <person name="Lalanne C."/>
            <person name="Gautier V."/>
            <person name="Ament-Velasquez S.L."/>
            <person name="Kruys A."/>
            <person name="Hutchinson M.I."/>
            <person name="Powell A.J."/>
            <person name="Barry K."/>
            <person name="Miller A.N."/>
            <person name="Grigoriev I.V."/>
            <person name="Debuchy R."/>
            <person name="Gladieux P."/>
            <person name="Hiltunen Thoren M."/>
            <person name="Johannesson H."/>
        </authorList>
    </citation>
    <scope>NUCLEOTIDE SEQUENCE</scope>
    <source>
        <strain evidence="1">CBS 118394</strain>
    </source>
</reference>
<gene>
    <name evidence="1" type="ORF">B0H66DRAFT_568417</name>
</gene>
<comment type="caution">
    <text evidence="1">The sequence shown here is derived from an EMBL/GenBank/DDBJ whole genome shotgun (WGS) entry which is preliminary data.</text>
</comment>
<keyword evidence="2" id="KW-1185">Reference proteome</keyword>
<proteinExistence type="predicted"/>
<name>A0AAE0M0C5_9PEZI</name>
<evidence type="ECO:0000313" key="1">
    <source>
        <dbReference type="EMBL" id="KAK3314417.1"/>
    </source>
</evidence>
<dbReference type="Proteomes" id="UP001283341">
    <property type="component" value="Unassembled WGS sequence"/>
</dbReference>
<organism evidence="1 2">
    <name type="scientific">Apodospora peruviana</name>
    <dbReference type="NCBI Taxonomy" id="516989"/>
    <lineage>
        <taxon>Eukaryota</taxon>
        <taxon>Fungi</taxon>
        <taxon>Dikarya</taxon>
        <taxon>Ascomycota</taxon>
        <taxon>Pezizomycotina</taxon>
        <taxon>Sordariomycetes</taxon>
        <taxon>Sordariomycetidae</taxon>
        <taxon>Sordariales</taxon>
        <taxon>Lasiosphaeriaceae</taxon>
        <taxon>Apodospora</taxon>
    </lineage>
</organism>
<dbReference type="EMBL" id="JAUEDM010000007">
    <property type="protein sequence ID" value="KAK3314417.1"/>
    <property type="molecule type" value="Genomic_DNA"/>
</dbReference>
<evidence type="ECO:0008006" key="3">
    <source>
        <dbReference type="Google" id="ProtNLM"/>
    </source>
</evidence>
<dbReference type="AlphaFoldDB" id="A0AAE0M0C5"/>
<evidence type="ECO:0000313" key="2">
    <source>
        <dbReference type="Proteomes" id="UP001283341"/>
    </source>
</evidence>